<gene>
    <name evidence="1" type="ORF">DDF84_009805</name>
</gene>
<dbReference type="RefSeq" id="WP_017513042.1">
    <property type="nucleotide sequence ID" value="NZ_CP037900.1"/>
</dbReference>
<proteinExistence type="predicted"/>
<evidence type="ECO:0000313" key="1">
    <source>
        <dbReference type="EMBL" id="QBP10035.1"/>
    </source>
</evidence>
<dbReference type="EMBL" id="CP037900">
    <property type="protein sequence ID" value="QBP10035.1"/>
    <property type="molecule type" value="Genomic_DNA"/>
</dbReference>
<reference evidence="1 2" key="1">
    <citation type="submission" date="2019-03" db="EMBL/GenBank/DDBJ databases">
        <title>Comparative insights into the high quality Complete genome sequence of highly metal resistant Cupriavidus metallidurans strain BS1 isolated from a gold-copper mine.</title>
        <authorList>
            <person name="Mazhar H.S."/>
            <person name="Rensing C."/>
        </authorList>
    </citation>
    <scope>NUCLEOTIDE SEQUENCE [LARGE SCALE GENOMIC DNA]</scope>
    <source>
        <strain evidence="1 2">BS1</strain>
    </source>
</reference>
<dbReference type="AlphaFoldDB" id="A0A482ILP1"/>
<evidence type="ECO:0000313" key="2">
    <source>
        <dbReference type="Proteomes" id="UP000253772"/>
    </source>
</evidence>
<organism evidence="1 2">
    <name type="scientific">Cupriavidus metallidurans</name>
    <dbReference type="NCBI Taxonomy" id="119219"/>
    <lineage>
        <taxon>Bacteria</taxon>
        <taxon>Pseudomonadati</taxon>
        <taxon>Pseudomonadota</taxon>
        <taxon>Betaproteobacteria</taxon>
        <taxon>Burkholderiales</taxon>
        <taxon>Burkholderiaceae</taxon>
        <taxon>Cupriavidus</taxon>
    </lineage>
</organism>
<accession>A0A482ILP1</accession>
<sequence length="92" mass="10107">MRVNFAHVRERARNGGWINFAVFDARASSGSSPDNSQLLAQLTAQARASNLQVDQSALAFMANGRLQFFGSPNLVDFLSHSGLPQWTHSFNV</sequence>
<dbReference type="OrthoDB" id="8812562at2"/>
<name>A0A482ILP1_9BURK</name>
<protein>
    <submittedName>
        <fullName evidence="1">Uncharacterized protein</fullName>
    </submittedName>
</protein>
<dbReference type="Proteomes" id="UP000253772">
    <property type="component" value="Chromosome c1"/>
</dbReference>